<evidence type="ECO:0000313" key="9">
    <source>
        <dbReference type="Proteomes" id="UP000257109"/>
    </source>
</evidence>
<dbReference type="InterPro" id="IPR041373">
    <property type="entry name" value="RT_RNaseH"/>
</dbReference>
<keyword evidence="9" id="KW-1185">Reference proteome</keyword>
<evidence type="ECO:0000259" key="7">
    <source>
        <dbReference type="Pfam" id="PF17917"/>
    </source>
</evidence>
<keyword evidence="4" id="KW-0255">Endonuclease</keyword>
<evidence type="ECO:0000256" key="3">
    <source>
        <dbReference type="ARBA" id="ARBA00022722"/>
    </source>
</evidence>
<keyword evidence="3" id="KW-0540">Nuclease</keyword>
<dbReference type="CDD" id="cd09274">
    <property type="entry name" value="RNase_HI_RT_Ty3"/>
    <property type="match status" value="1"/>
</dbReference>
<organism evidence="8 9">
    <name type="scientific">Mucuna pruriens</name>
    <name type="common">Velvet bean</name>
    <name type="synonym">Dolichos pruriens</name>
    <dbReference type="NCBI Taxonomy" id="157652"/>
    <lineage>
        <taxon>Eukaryota</taxon>
        <taxon>Viridiplantae</taxon>
        <taxon>Streptophyta</taxon>
        <taxon>Embryophyta</taxon>
        <taxon>Tracheophyta</taxon>
        <taxon>Spermatophyta</taxon>
        <taxon>Magnoliopsida</taxon>
        <taxon>eudicotyledons</taxon>
        <taxon>Gunneridae</taxon>
        <taxon>Pentapetalae</taxon>
        <taxon>rosids</taxon>
        <taxon>fabids</taxon>
        <taxon>Fabales</taxon>
        <taxon>Fabaceae</taxon>
        <taxon>Papilionoideae</taxon>
        <taxon>50 kb inversion clade</taxon>
        <taxon>NPAAA clade</taxon>
        <taxon>indigoferoid/millettioid clade</taxon>
        <taxon>Phaseoleae</taxon>
        <taxon>Mucuna</taxon>
    </lineage>
</organism>
<evidence type="ECO:0000256" key="6">
    <source>
        <dbReference type="ARBA" id="ARBA00022918"/>
    </source>
</evidence>
<dbReference type="SUPFAM" id="SSF56672">
    <property type="entry name" value="DNA/RNA polymerases"/>
    <property type="match status" value="1"/>
</dbReference>
<dbReference type="PANTHER" id="PTHR34072">
    <property type="entry name" value="ENZYMATIC POLYPROTEIN-RELATED"/>
    <property type="match status" value="1"/>
</dbReference>
<dbReference type="InterPro" id="IPR043502">
    <property type="entry name" value="DNA/RNA_pol_sf"/>
</dbReference>
<dbReference type="OrthoDB" id="1436587at2759"/>
<dbReference type="AlphaFoldDB" id="A0A371HS03"/>
<evidence type="ECO:0000313" key="8">
    <source>
        <dbReference type="EMBL" id="RDY05590.1"/>
    </source>
</evidence>
<dbReference type="GO" id="GO:0003964">
    <property type="term" value="F:RNA-directed DNA polymerase activity"/>
    <property type="evidence" value="ECO:0007669"/>
    <property type="project" value="UniProtKB-KW"/>
</dbReference>
<reference evidence="8" key="1">
    <citation type="submission" date="2018-05" db="EMBL/GenBank/DDBJ databases">
        <title>Draft genome of Mucuna pruriens seed.</title>
        <authorList>
            <person name="Nnadi N.E."/>
            <person name="Vos R."/>
            <person name="Hasami M.H."/>
            <person name="Devisetty U.K."/>
            <person name="Aguiy J.C."/>
        </authorList>
    </citation>
    <scope>NUCLEOTIDE SEQUENCE [LARGE SCALE GENOMIC DNA]</scope>
    <source>
        <strain evidence="8">JCA_2017</strain>
    </source>
</reference>
<sequence length="111" mass="12895">MDPAQMNYTSTEKELLKIIFALDKFRAYLLGSKVIVFSDNATLKYLLKKQDAKPRLIRWMLLLQEFNLEIRDRKGADNIVADHLSRIKGKVNPVPIRDDFPDEQLLLVAHN</sequence>
<feature type="non-terminal residue" evidence="8">
    <location>
        <position position="1"/>
    </location>
</feature>
<dbReference type="Pfam" id="PF17917">
    <property type="entry name" value="RT_RNaseH"/>
    <property type="match status" value="1"/>
</dbReference>
<proteinExistence type="predicted"/>
<feature type="domain" description="Reverse transcriptase RNase H-like" evidence="7">
    <location>
        <begin position="2"/>
        <end position="66"/>
    </location>
</feature>
<dbReference type="GO" id="GO:0016787">
    <property type="term" value="F:hydrolase activity"/>
    <property type="evidence" value="ECO:0007669"/>
    <property type="project" value="UniProtKB-KW"/>
</dbReference>
<evidence type="ECO:0000256" key="2">
    <source>
        <dbReference type="ARBA" id="ARBA00022695"/>
    </source>
</evidence>
<keyword evidence="1" id="KW-0808">Transferase</keyword>
<dbReference type="EMBL" id="QJKJ01001847">
    <property type="protein sequence ID" value="RDY05590.1"/>
    <property type="molecule type" value="Genomic_DNA"/>
</dbReference>
<dbReference type="Proteomes" id="UP000257109">
    <property type="component" value="Unassembled WGS sequence"/>
</dbReference>
<keyword evidence="6" id="KW-0695">RNA-directed DNA polymerase</keyword>
<comment type="caution">
    <text evidence="8">The sequence shown here is derived from an EMBL/GenBank/DDBJ whole genome shotgun (WGS) entry which is preliminary data.</text>
</comment>
<gene>
    <name evidence="8" type="primary">pol</name>
    <name evidence="8" type="ORF">CR513_10553</name>
</gene>
<dbReference type="PANTHER" id="PTHR34072:SF57">
    <property type="entry name" value="RNA-DIRECTED DNA POLYMERASE"/>
    <property type="match status" value="1"/>
</dbReference>
<evidence type="ECO:0000256" key="4">
    <source>
        <dbReference type="ARBA" id="ARBA00022759"/>
    </source>
</evidence>
<keyword evidence="2" id="KW-0548">Nucleotidyltransferase</keyword>
<keyword evidence="5" id="KW-0378">Hydrolase</keyword>
<name>A0A371HS03_MUCPR</name>
<evidence type="ECO:0000256" key="1">
    <source>
        <dbReference type="ARBA" id="ARBA00022679"/>
    </source>
</evidence>
<dbReference type="GO" id="GO:0004519">
    <property type="term" value="F:endonuclease activity"/>
    <property type="evidence" value="ECO:0007669"/>
    <property type="project" value="UniProtKB-KW"/>
</dbReference>
<protein>
    <submittedName>
        <fullName evidence="8">Retrovirus-related Pol polyprotein from transposon 17.6</fullName>
    </submittedName>
</protein>
<evidence type="ECO:0000256" key="5">
    <source>
        <dbReference type="ARBA" id="ARBA00022801"/>
    </source>
</evidence>
<accession>A0A371HS03</accession>